<dbReference type="GO" id="GO:0000455">
    <property type="term" value="P:enzyme-directed rRNA pseudouridine synthesis"/>
    <property type="evidence" value="ECO:0007669"/>
    <property type="project" value="TreeGrafter"/>
</dbReference>
<evidence type="ECO:0000259" key="2">
    <source>
        <dbReference type="Pfam" id="PF00849"/>
    </source>
</evidence>
<dbReference type="InterPro" id="IPR006224">
    <property type="entry name" value="PsdUridine_synth_RluA-like_CS"/>
</dbReference>
<dbReference type="PANTHER" id="PTHR21600:SF87">
    <property type="entry name" value="RNA PSEUDOURIDYLATE SYNTHASE DOMAIN-CONTAINING PROTEIN 1"/>
    <property type="match status" value="1"/>
</dbReference>
<dbReference type="HOGENOM" id="CLU_016902_6_0_6"/>
<proteinExistence type="inferred from homology"/>
<dbReference type="AlphaFoldDB" id="F2K0M8"/>
<dbReference type="GO" id="GO:0009982">
    <property type="term" value="F:pseudouridine synthase activity"/>
    <property type="evidence" value="ECO:0007669"/>
    <property type="project" value="InterPro"/>
</dbReference>
<dbReference type="STRING" id="717774.Marme_1756"/>
<feature type="domain" description="Pseudouridine synthase RsuA/RluA-like" evidence="2">
    <location>
        <begin position="39"/>
        <end position="150"/>
    </location>
</feature>
<dbReference type="Pfam" id="PF00849">
    <property type="entry name" value="PseudoU_synth_2"/>
    <property type="match status" value="1"/>
</dbReference>
<evidence type="ECO:0000313" key="4">
    <source>
        <dbReference type="Proteomes" id="UP000001062"/>
    </source>
</evidence>
<protein>
    <submittedName>
        <fullName evidence="3">Pseudouridine synthase</fullName>
    </submittedName>
</protein>
<dbReference type="PROSITE" id="PS01129">
    <property type="entry name" value="PSI_RLU"/>
    <property type="match status" value="1"/>
</dbReference>
<dbReference type="Proteomes" id="UP000001062">
    <property type="component" value="Chromosome"/>
</dbReference>
<dbReference type="CDD" id="cd02869">
    <property type="entry name" value="PseudoU_synth_RluA_like"/>
    <property type="match status" value="1"/>
</dbReference>
<dbReference type="PATRIC" id="fig|717774.3.peg.1813"/>
<dbReference type="PANTHER" id="PTHR21600">
    <property type="entry name" value="MITOCHONDRIAL RNA PSEUDOURIDINE SYNTHASE"/>
    <property type="match status" value="1"/>
</dbReference>
<evidence type="ECO:0000256" key="1">
    <source>
        <dbReference type="ARBA" id="ARBA00010876"/>
    </source>
</evidence>
<dbReference type="InterPro" id="IPR020103">
    <property type="entry name" value="PsdUridine_synth_cat_dom_sf"/>
</dbReference>
<dbReference type="KEGG" id="mme:Marme_1756"/>
<organism evidence="3 4">
    <name type="scientific">Marinomonas mediterranea (strain ATCC 700492 / JCM 21426 / NBRC 103028 / MMB-1)</name>
    <dbReference type="NCBI Taxonomy" id="717774"/>
    <lineage>
        <taxon>Bacteria</taxon>
        <taxon>Pseudomonadati</taxon>
        <taxon>Pseudomonadota</taxon>
        <taxon>Gammaproteobacteria</taxon>
        <taxon>Oceanospirillales</taxon>
        <taxon>Oceanospirillaceae</taxon>
        <taxon>Marinomonas</taxon>
    </lineage>
</organism>
<evidence type="ECO:0000313" key="3">
    <source>
        <dbReference type="EMBL" id="ADZ91012.1"/>
    </source>
</evidence>
<dbReference type="RefSeq" id="WP_013660917.1">
    <property type="nucleotide sequence ID" value="NC_015276.1"/>
</dbReference>
<comment type="similarity">
    <text evidence="1">Belongs to the pseudouridine synthase RluA family.</text>
</comment>
<dbReference type="InterPro" id="IPR050188">
    <property type="entry name" value="RluA_PseudoU_synthase"/>
</dbReference>
<dbReference type="GO" id="GO:0003723">
    <property type="term" value="F:RNA binding"/>
    <property type="evidence" value="ECO:0007669"/>
    <property type="project" value="InterPro"/>
</dbReference>
<name>F2K0M8_MARM1</name>
<gene>
    <name evidence="3" type="ordered locus">Marme_1756</name>
</gene>
<dbReference type="EMBL" id="CP002583">
    <property type="protein sequence ID" value="ADZ91012.1"/>
    <property type="molecule type" value="Genomic_DNA"/>
</dbReference>
<dbReference type="Gene3D" id="3.30.2350.10">
    <property type="entry name" value="Pseudouridine synthase"/>
    <property type="match status" value="1"/>
</dbReference>
<dbReference type="InterPro" id="IPR006145">
    <property type="entry name" value="PsdUridine_synth_RsuA/RluA"/>
</dbReference>
<sequence length="228" mass="25687">MISVLYQSADFWVVVKPANESFHSESGIGFFQRLCCAFPNESFFPVHRLDKLTSGLLLVACNKVMAAKLTKLFMETKVEKRYLAISNKKPRKKQGTVKGKMAPSRKGQWKLSGEGKMAITQFHSCFVEGKRLFYLRPLTGRTHQIRVALKSVGSPILGDERYGGGRSDRGYLHAYKLAFELDQLAYDFSVLPSRGEYFSDAVVNAITDTLNESELSWPKEAGHKPRVL</sequence>
<dbReference type="SUPFAM" id="SSF55120">
    <property type="entry name" value="Pseudouridine synthase"/>
    <property type="match status" value="1"/>
</dbReference>
<dbReference type="eggNOG" id="COG0564">
    <property type="taxonomic scope" value="Bacteria"/>
</dbReference>
<dbReference type="GO" id="GO:0140098">
    <property type="term" value="F:catalytic activity, acting on RNA"/>
    <property type="evidence" value="ECO:0007669"/>
    <property type="project" value="UniProtKB-ARBA"/>
</dbReference>
<dbReference type="OrthoDB" id="9807829at2"/>
<accession>F2K0M8</accession>
<keyword evidence="4" id="KW-1185">Reference proteome</keyword>
<reference evidence="3 4" key="1">
    <citation type="journal article" date="2012" name="Stand. Genomic Sci.">
        <title>Complete genome sequence of the melanogenic marine bacterium Marinomonas mediterranea type strain (MMB-1(T)).</title>
        <authorList>
            <person name="Lucas-Elio P."/>
            <person name="Goodwin L."/>
            <person name="Woyke T."/>
            <person name="Pitluck S."/>
            <person name="Nolan M."/>
            <person name="Kyrpides N.C."/>
            <person name="Detter J.C."/>
            <person name="Copeland A."/>
            <person name="Teshima H."/>
            <person name="Bruce D."/>
            <person name="Detter C."/>
            <person name="Tapia R."/>
            <person name="Han S."/>
            <person name="Land M.L."/>
            <person name="Ivanova N."/>
            <person name="Mikhailova N."/>
            <person name="Johnston A.W."/>
            <person name="Sanchez-Amat A."/>
        </authorList>
    </citation>
    <scope>NUCLEOTIDE SEQUENCE [LARGE SCALE GENOMIC DNA]</scope>
    <source>
        <strain evidence="4">ATCC 700492 / JCM 21426 / NBRC 103028 / MMB-1</strain>
    </source>
</reference>